<organism evidence="3 6">
    <name type="scientific">Paraburkholderia ginsengiterrae</name>
    <dbReference type="NCBI Taxonomy" id="1462993"/>
    <lineage>
        <taxon>Bacteria</taxon>
        <taxon>Pseudomonadati</taxon>
        <taxon>Pseudomonadota</taxon>
        <taxon>Betaproteobacteria</taxon>
        <taxon>Burkholderiales</taxon>
        <taxon>Burkholderiaceae</taxon>
        <taxon>Paraburkholderia</taxon>
    </lineage>
</organism>
<dbReference type="Pfam" id="PF12172">
    <property type="entry name" value="zf-ChsH2"/>
    <property type="match status" value="1"/>
</dbReference>
<dbReference type="EMBL" id="LXJZ01000175">
    <property type="protein sequence ID" value="OAJ58551.1"/>
    <property type="molecule type" value="Genomic_DNA"/>
</dbReference>
<dbReference type="InterPro" id="IPR052513">
    <property type="entry name" value="Thioester_dehydratase-like"/>
</dbReference>
<dbReference type="InterPro" id="IPR022002">
    <property type="entry name" value="ChsH2_Znr"/>
</dbReference>
<feature type="domain" description="ChsH2 C-terminal OB-fold" evidence="1">
    <location>
        <begin position="60"/>
        <end position="123"/>
    </location>
</feature>
<evidence type="ECO:0000259" key="2">
    <source>
        <dbReference type="Pfam" id="PF12172"/>
    </source>
</evidence>
<evidence type="ECO:0000313" key="5">
    <source>
        <dbReference type="Proteomes" id="UP000077961"/>
    </source>
</evidence>
<accession>A0A1A9N336</accession>
<dbReference type="InterPro" id="IPR002878">
    <property type="entry name" value="ChsH2_C"/>
</dbReference>
<dbReference type="PANTHER" id="PTHR34075:SF5">
    <property type="entry name" value="BLR3430 PROTEIN"/>
    <property type="match status" value="1"/>
</dbReference>
<evidence type="ECO:0008006" key="7">
    <source>
        <dbReference type="Google" id="ProtNLM"/>
    </source>
</evidence>
<dbReference type="Proteomes" id="UP000077961">
    <property type="component" value="Unassembled WGS sequence"/>
</dbReference>
<evidence type="ECO:0000313" key="3">
    <source>
        <dbReference type="EMBL" id="OAJ55992.1"/>
    </source>
</evidence>
<dbReference type="Proteomes" id="UP000078116">
    <property type="component" value="Unassembled WGS sequence"/>
</dbReference>
<dbReference type="EMBL" id="LXKA01000337">
    <property type="protein sequence ID" value="OAJ55992.1"/>
    <property type="molecule type" value="Genomic_DNA"/>
</dbReference>
<proteinExistence type="predicted"/>
<evidence type="ECO:0000313" key="4">
    <source>
        <dbReference type="EMBL" id="OAJ58551.1"/>
    </source>
</evidence>
<evidence type="ECO:0000313" key="6">
    <source>
        <dbReference type="Proteomes" id="UP000078116"/>
    </source>
</evidence>
<sequence length="141" mass="16079">MNQALEQLKVPGPIPNRYTQPFWDGTAKEQFMLQHCDDCSHWVFYPRSHCPHCWSRSLSWKEASGLGKVKSFTDIHRPGHPAWEAVTPYTVALIRLDEGPTMLSTVIDTPRELLTVGQPVKAAYVKVGEFVLPMFRALTRK</sequence>
<reference evidence="5 6" key="1">
    <citation type="submission" date="2016-04" db="EMBL/GenBank/DDBJ databases">
        <title>Reclassification of Paraburkholderia panaciterrae (Farh et al. 2015) Dobritsa &amp; Samadpour 2016 as a later homotypic synonym of Paraburkholderia ginsengiterrae (Farh et al. 2015) Dobritsa &amp; Samadpour 2016.</title>
        <authorList>
            <person name="Dobritsa A.P."/>
            <person name="Kutumbaka K."/>
            <person name="Samadpour M."/>
        </authorList>
    </citation>
    <scope>NUCLEOTIDE SEQUENCE [LARGE SCALE GENOMIC DNA]</scope>
    <source>
        <strain evidence="3 6">DCY85</strain>
        <strain evidence="4 5">DCY85-1</strain>
    </source>
</reference>
<dbReference type="OrthoDB" id="5514845at2"/>
<feature type="domain" description="ChsH2 rubredoxin-like zinc ribbon" evidence="2">
    <location>
        <begin position="23"/>
        <end position="58"/>
    </location>
</feature>
<dbReference type="SUPFAM" id="SSF50249">
    <property type="entry name" value="Nucleic acid-binding proteins"/>
    <property type="match status" value="1"/>
</dbReference>
<dbReference type="RefSeq" id="WP_064268253.1">
    <property type="nucleotide sequence ID" value="NZ_LXJZ01000175.1"/>
</dbReference>
<name>A0A1A9N336_9BURK</name>
<dbReference type="STRING" id="1462993.A6V36_30355"/>
<keyword evidence="5" id="KW-1185">Reference proteome</keyword>
<evidence type="ECO:0000259" key="1">
    <source>
        <dbReference type="Pfam" id="PF01796"/>
    </source>
</evidence>
<protein>
    <recommendedName>
        <fullName evidence="7">DNA-binding protein</fullName>
    </recommendedName>
</protein>
<gene>
    <name evidence="4" type="ORF">A6V36_30355</name>
    <name evidence="3" type="ORF">A6V37_32265</name>
</gene>
<dbReference type="PANTHER" id="PTHR34075">
    <property type="entry name" value="BLR3430 PROTEIN"/>
    <property type="match status" value="1"/>
</dbReference>
<comment type="caution">
    <text evidence="3">The sequence shown here is derived from an EMBL/GenBank/DDBJ whole genome shotgun (WGS) entry which is preliminary data.</text>
</comment>
<dbReference type="InterPro" id="IPR012340">
    <property type="entry name" value="NA-bd_OB-fold"/>
</dbReference>
<dbReference type="Gene3D" id="6.10.30.10">
    <property type="match status" value="1"/>
</dbReference>
<dbReference type="Pfam" id="PF01796">
    <property type="entry name" value="OB_ChsH2_C"/>
    <property type="match status" value="1"/>
</dbReference>
<dbReference type="AlphaFoldDB" id="A0A1A9N336"/>